<dbReference type="OrthoDB" id="2320684at2"/>
<dbReference type="RefSeq" id="WP_003569129.1">
    <property type="nucleotide sequence ID" value="NZ_AFYO01000023.1"/>
</dbReference>
<accession>A0A1V0Q5F1</accession>
<feature type="transmembrane region" description="Helical" evidence="1">
    <location>
        <begin position="20"/>
        <end position="38"/>
    </location>
</feature>
<evidence type="ECO:0000313" key="2">
    <source>
        <dbReference type="EMBL" id="MDR7625203.1"/>
    </source>
</evidence>
<evidence type="ECO:0000313" key="3">
    <source>
        <dbReference type="EMBL" id="POE43216.1"/>
    </source>
</evidence>
<dbReference type="EMBL" id="JAVKVH010000001">
    <property type="protein sequence ID" value="MDR7625203.1"/>
    <property type="molecule type" value="Genomic_DNA"/>
</dbReference>
<keyword evidence="1" id="KW-0812">Transmembrane</keyword>
<sequence length="403" mass="45818">MKNKTNVGLWDIKKIYKNPMSMVLIGLVLLCVGITFYFNNQTSKVISFESTIAKEIKNYKLGIAVLEKEIRSGSFSDQQKAMRRNDIKLSQKLLKRDLSIQKYLASKKWSQAYALRLKTIDMDKKLNQNETTDPTRKPLENAIERERLRFLALKKRNVQKYNEDFSANGTGFFLWTWQNIIPVLLTLVSVYIAVNLFGESYRSRINVSLLIPQLELVINMWHIGITWIVSSVLLLMTSLLTLSTGTIVNGFGSLNYPVLFYELPTMSMKFNDLYQILLPSFCLQAISSLFILVFVMLICSIAKNKMASLFISLISTIGLFLLTSTVDPLKKIGELLPTTYLQSVSVTTGATAYSLNNPRITFSMGIIMCSLALVVLIVLISLISYFRRIRTARNQNSIESPLY</sequence>
<keyword evidence="1" id="KW-0472">Membrane</keyword>
<reference evidence="5" key="2">
    <citation type="submission" date="2023-07" db="EMBL/GenBank/DDBJ databases">
        <title>Lacticaseibacillus paracasei KCKM 0992.</title>
        <authorList>
            <person name="Kim T.W."/>
        </authorList>
    </citation>
    <scope>NUCLEOTIDE SEQUENCE [LARGE SCALE GENOMIC DNA]</scope>
    <source>
        <strain evidence="5">KCKM 0992</strain>
    </source>
</reference>
<feature type="transmembrane region" description="Helical" evidence="1">
    <location>
        <begin position="276"/>
        <end position="299"/>
    </location>
</feature>
<accession>A0A0E2LWZ1</accession>
<dbReference type="Proteomes" id="UP000237433">
    <property type="component" value="Unassembled WGS sequence"/>
</dbReference>
<evidence type="ECO:0000256" key="1">
    <source>
        <dbReference type="SAM" id="Phobius"/>
    </source>
</evidence>
<comment type="caution">
    <text evidence="3">The sequence shown here is derived from an EMBL/GenBank/DDBJ whole genome shotgun (WGS) entry which is preliminary data.</text>
</comment>
<feature type="transmembrane region" description="Helical" evidence="1">
    <location>
        <begin position="306"/>
        <end position="326"/>
    </location>
</feature>
<feature type="transmembrane region" description="Helical" evidence="1">
    <location>
        <begin position="219"/>
        <end position="242"/>
    </location>
</feature>
<evidence type="ECO:0000313" key="5">
    <source>
        <dbReference type="Proteomes" id="UP001268544"/>
    </source>
</evidence>
<evidence type="ECO:0000313" key="4">
    <source>
        <dbReference type="Proteomes" id="UP000237433"/>
    </source>
</evidence>
<reference evidence="2" key="3">
    <citation type="submission" date="2024-03" db="EMBL/GenBank/DDBJ databases">
        <title>Lacticaseibacillus paracasei KCKM 0992.</title>
        <authorList>
            <person name="Kim T.W."/>
        </authorList>
    </citation>
    <scope>NUCLEOTIDE SEQUENCE</scope>
    <source>
        <strain evidence="2">KCKM 0992</strain>
    </source>
</reference>
<dbReference type="EMBL" id="LGIY01000008">
    <property type="protein sequence ID" value="POE43216.1"/>
    <property type="molecule type" value="Genomic_DNA"/>
</dbReference>
<dbReference type="Proteomes" id="UP001268544">
    <property type="component" value="Unassembled WGS sequence"/>
</dbReference>
<keyword evidence="1" id="KW-1133">Transmembrane helix</keyword>
<reference evidence="3 4" key="1">
    <citation type="journal article" date="2015" name="J. Am. Soc. Brew. Chem.">
        <title>Dissolved carbon dioxide selects for lactic acid bacteria able to grow in and spoil packaged beer.</title>
        <authorList>
            <person name="Bergsveinson J."/>
            <person name="Redekop A."/>
            <person name="Zoerb S."/>
            <person name="Ziola B."/>
        </authorList>
    </citation>
    <scope>NUCLEOTIDE SEQUENCE [LARGE SCALE GENOMIC DNA]</scope>
    <source>
        <strain evidence="3 4">CCC B1205</strain>
    </source>
</reference>
<organism evidence="3 4">
    <name type="scientific">Lacticaseibacillus paracasei</name>
    <name type="common">Lactobacillus paracasei</name>
    <dbReference type="NCBI Taxonomy" id="1597"/>
    <lineage>
        <taxon>Bacteria</taxon>
        <taxon>Bacillati</taxon>
        <taxon>Bacillota</taxon>
        <taxon>Bacilli</taxon>
        <taxon>Lactobacillales</taxon>
        <taxon>Lactobacillaceae</taxon>
        <taxon>Lacticaseibacillus</taxon>
    </lineage>
</organism>
<protein>
    <submittedName>
        <fullName evidence="3">Uncharacterized protein</fullName>
    </submittedName>
</protein>
<gene>
    <name evidence="3" type="ORF">ACX51_06765</name>
    <name evidence="2" type="ORF">RF672_11490</name>
</gene>
<feature type="transmembrane region" description="Helical" evidence="1">
    <location>
        <begin position="362"/>
        <end position="386"/>
    </location>
</feature>
<name>A0A1V0Q5F1_LACPA</name>
<feature type="transmembrane region" description="Helical" evidence="1">
    <location>
        <begin position="180"/>
        <end position="198"/>
    </location>
</feature>
<dbReference type="AlphaFoldDB" id="A0A1V0Q5F1"/>
<proteinExistence type="predicted"/>